<evidence type="ECO:0000313" key="2">
    <source>
        <dbReference type="EMBL" id="KAF9599944.1"/>
    </source>
</evidence>
<dbReference type="PANTHER" id="PTHR45968">
    <property type="entry name" value="OSJNBA0019K04.7 PROTEIN"/>
    <property type="match status" value="1"/>
</dbReference>
<organism evidence="2 3">
    <name type="scientific">Coptis chinensis</name>
    <dbReference type="NCBI Taxonomy" id="261450"/>
    <lineage>
        <taxon>Eukaryota</taxon>
        <taxon>Viridiplantae</taxon>
        <taxon>Streptophyta</taxon>
        <taxon>Embryophyta</taxon>
        <taxon>Tracheophyta</taxon>
        <taxon>Spermatophyta</taxon>
        <taxon>Magnoliopsida</taxon>
        <taxon>Ranunculales</taxon>
        <taxon>Ranunculaceae</taxon>
        <taxon>Coptidoideae</taxon>
        <taxon>Coptis</taxon>
    </lineage>
</organism>
<dbReference type="GO" id="GO:0050660">
    <property type="term" value="F:flavin adenine dinucleotide binding"/>
    <property type="evidence" value="ECO:0007669"/>
    <property type="project" value="InterPro"/>
</dbReference>
<dbReference type="Gene3D" id="3.30.410.40">
    <property type="match status" value="1"/>
</dbReference>
<evidence type="ECO:0000259" key="1">
    <source>
        <dbReference type="PROSITE" id="PS00624"/>
    </source>
</evidence>
<dbReference type="Pfam" id="PF00732">
    <property type="entry name" value="GMC_oxred_N"/>
    <property type="match status" value="1"/>
</dbReference>
<accession>A0A835HKD6</accession>
<feature type="domain" description="Glucose-methanol-choline oxidoreductase N-terminal" evidence="1">
    <location>
        <begin position="182"/>
        <end position="196"/>
    </location>
</feature>
<sequence>MLSSPSLSRKINVLQGDGEDVSGGGAVTPTIDYSGVFHDNGTELSVTSLRYRAECEKKKVESGRSEFEESRRGSSNGGGDSFSLRLGNLQKYVEGEQVALGLASLVEFHSLVKPFKDGFLLELILLRNWRRRSIKGFSRNDGEKKDAIDSGPIVVVTRTTYAPEGIILDSAESEGDVVLSAGAMGSPQILMLSGIGPSELLSKFNIAPMIDAPHVGQDIRDHPGIKFLLDAGIGNVPPAQSDPSQVVGIASSSRFLFQYGGGSKTSARPRRVLLGKLAYPSSKGKLELNSTDPKKILRQLLLCTLTCLMRMKAKLRVGLVATTSFATRIQRIGSIVRHSVFAEFQRDIVRSHQAFTTLGIKDIDLEDESIDVEILNSMVITNQHFTTALGTINPSLFCEAVVEVPNVTYKDIAEIGNVKRELKEIAISSGAS</sequence>
<name>A0A835HKD6_9MAGN</name>
<dbReference type="InterPro" id="IPR036188">
    <property type="entry name" value="FAD/NAD-bd_sf"/>
</dbReference>
<keyword evidence="3" id="KW-1185">Reference proteome</keyword>
<dbReference type="SUPFAM" id="SSF51905">
    <property type="entry name" value="FAD/NAD(P)-binding domain"/>
    <property type="match status" value="1"/>
</dbReference>
<dbReference type="Gene3D" id="3.50.50.60">
    <property type="entry name" value="FAD/NAD(P)-binding domain"/>
    <property type="match status" value="1"/>
</dbReference>
<dbReference type="Proteomes" id="UP000631114">
    <property type="component" value="Unassembled WGS sequence"/>
</dbReference>
<dbReference type="InterPro" id="IPR051871">
    <property type="entry name" value="GMC_Oxidoreductase-Related"/>
</dbReference>
<dbReference type="AlphaFoldDB" id="A0A835HKD6"/>
<gene>
    <name evidence="2" type="ORF">IFM89_001979</name>
</gene>
<dbReference type="PANTHER" id="PTHR45968:SF19">
    <property type="entry name" value="GLUCOSE-METHANOL-CHOLINE (GMC) OXIDOREDUCTASE FAMILY PROTEIN"/>
    <property type="match status" value="1"/>
</dbReference>
<comment type="caution">
    <text evidence="2">The sequence shown here is derived from an EMBL/GenBank/DDBJ whole genome shotgun (WGS) entry which is preliminary data.</text>
</comment>
<dbReference type="PROSITE" id="PS00624">
    <property type="entry name" value="GMC_OXRED_2"/>
    <property type="match status" value="1"/>
</dbReference>
<reference evidence="2 3" key="1">
    <citation type="submission" date="2020-10" db="EMBL/GenBank/DDBJ databases">
        <title>The Coptis chinensis genome and diversification of protoberbering-type alkaloids.</title>
        <authorList>
            <person name="Wang B."/>
            <person name="Shu S."/>
            <person name="Song C."/>
            <person name="Liu Y."/>
        </authorList>
    </citation>
    <scope>NUCLEOTIDE SEQUENCE [LARGE SCALE GENOMIC DNA]</scope>
    <source>
        <strain evidence="2">HL-2020</strain>
        <tissue evidence="2">Leaf</tissue>
    </source>
</reference>
<dbReference type="OrthoDB" id="1691649at2759"/>
<dbReference type="EMBL" id="JADFTS010000006">
    <property type="protein sequence ID" value="KAF9599944.1"/>
    <property type="molecule type" value="Genomic_DNA"/>
</dbReference>
<dbReference type="GO" id="GO:0016614">
    <property type="term" value="F:oxidoreductase activity, acting on CH-OH group of donors"/>
    <property type="evidence" value="ECO:0007669"/>
    <property type="project" value="InterPro"/>
</dbReference>
<proteinExistence type="predicted"/>
<dbReference type="InterPro" id="IPR000172">
    <property type="entry name" value="GMC_OxRdtase_N"/>
</dbReference>
<protein>
    <recommendedName>
        <fullName evidence="1">Glucose-methanol-choline oxidoreductase N-terminal domain-containing protein</fullName>
    </recommendedName>
</protein>
<evidence type="ECO:0000313" key="3">
    <source>
        <dbReference type="Proteomes" id="UP000631114"/>
    </source>
</evidence>